<dbReference type="InterPro" id="IPR052050">
    <property type="entry name" value="SecEffector_AnkRepeat"/>
</dbReference>
<organism evidence="1 2">
    <name type="scientific">Phytophthora infestans</name>
    <name type="common">Potato late blight agent</name>
    <name type="synonym">Botrytis infestans</name>
    <dbReference type="NCBI Taxonomy" id="4787"/>
    <lineage>
        <taxon>Eukaryota</taxon>
        <taxon>Sar</taxon>
        <taxon>Stramenopiles</taxon>
        <taxon>Oomycota</taxon>
        <taxon>Peronosporomycetes</taxon>
        <taxon>Peronosporales</taxon>
        <taxon>Peronosporaceae</taxon>
        <taxon>Phytophthora</taxon>
    </lineage>
</organism>
<dbReference type="AlphaFoldDB" id="A0A833T6N8"/>
<dbReference type="SUPFAM" id="SSF48403">
    <property type="entry name" value="Ankyrin repeat"/>
    <property type="match status" value="1"/>
</dbReference>
<accession>A0A833T6N8</accession>
<dbReference type="PANTHER" id="PTHR46586:SF3">
    <property type="entry name" value="ANKYRIN REPEAT-CONTAINING PROTEIN"/>
    <property type="match status" value="1"/>
</dbReference>
<dbReference type="PANTHER" id="PTHR46586">
    <property type="entry name" value="ANKYRIN REPEAT-CONTAINING PROTEIN"/>
    <property type="match status" value="1"/>
</dbReference>
<protein>
    <submittedName>
        <fullName evidence="1">Putative ankyrin repeat region domain-containing protein</fullName>
    </submittedName>
</protein>
<proteinExistence type="predicted"/>
<reference evidence="1" key="1">
    <citation type="submission" date="2020-04" db="EMBL/GenBank/DDBJ databases">
        <title>Hybrid Assembly of Korean Phytophthora infestans isolates.</title>
        <authorList>
            <person name="Prokchorchik M."/>
            <person name="Lee Y."/>
            <person name="Seo J."/>
            <person name="Cho J.-H."/>
            <person name="Park Y.-E."/>
            <person name="Jang D.-C."/>
            <person name="Im J.-S."/>
            <person name="Choi J.-G."/>
            <person name="Park H.-J."/>
            <person name="Lee G.-B."/>
            <person name="Lee Y.-G."/>
            <person name="Hong S.-Y."/>
            <person name="Cho K."/>
            <person name="Sohn K.H."/>
        </authorList>
    </citation>
    <scope>NUCLEOTIDE SEQUENCE</scope>
    <source>
        <strain evidence="1">KR_1_A1</strain>
    </source>
</reference>
<dbReference type="Proteomes" id="UP000602510">
    <property type="component" value="Unassembled WGS sequence"/>
</dbReference>
<keyword evidence="2" id="KW-1185">Reference proteome</keyword>
<gene>
    <name evidence="1" type="ORF">GN244_ATG04355</name>
</gene>
<dbReference type="Pfam" id="PF13637">
    <property type="entry name" value="Ank_4"/>
    <property type="match status" value="1"/>
</dbReference>
<name>A0A833T6N8_PHYIN</name>
<evidence type="ECO:0000313" key="2">
    <source>
        <dbReference type="Proteomes" id="UP000602510"/>
    </source>
</evidence>
<comment type="caution">
    <text evidence="1">The sequence shown here is derived from an EMBL/GenBank/DDBJ whole genome shotgun (WGS) entry which is preliminary data.</text>
</comment>
<dbReference type="Gene3D" id="1.25.40.20">
    <property type="entry name" value="Ankyrin repeat-containing domain"/>
    <property type="match status" value="2"/>
</dbReference>
<sequence length="271" mass="29899">MFIAALNDNLEVVKWLFRTYAHPSSVALFRTQSNQSAGFSNAMDVAASRGHLDVLKYLNKELVQHLHQNPAHAGHLAVVQWLPLNRTESCTTSGMDKAAAYGYKEVVKWLRPLRGLQLLGDRYAMDGARNLLMLEWLHANTEARNTQKAMDKAAERGLLEQKNPTISTKGTVDLAAANGHVEVGEWLIENSLVYFSTEAMDRAAASGHLEVVTWLSLNRSERCTKAAMDGAAAGGHLEEVKWFSAYCEAGGSFVTTEKVSINGHVDVVKRF</sequence>
<dbReference type="InterPro" id="IPR002110">
    <property type="entry name" value="Ankyrin_rpt"/>
</dbReference>
<dbReference type="InterPro" id="IPR036770">
    <property type="entry name" value="Ankyrin_rpt-contain_sf"/>
</dbReference>
<evidence type="ECO:0000313" key="1">
    <source>
        <dbReference type="EMBL" id="KAF4043314.1"/>
    </source>
</evidence>
<dbReference type="EMBL" id="WSZM01000090">
    <property type="protein sequence ID" value="KAF4043314.1"/>
    <property type="molecule type" value="Genomic_DNA"/>
</dbReference>